<protein>
    <submittedName>
        <fullName evidence="1">Uncharacterized protein</fullName>
    </submittedName>
</protein>
<proteinExistence type="predicted"/>
<dbReference type="GeneID" id="75910232"/>
<dbReference type="CDD" id="cd07067">
    <property type="entry name" value="HP_PGM_like"/>
    <property type="match status" value="1"/>
</dbReference>
<dbReference type="RefSeq" id="XP_051449478.1">
    <property type="nucleotide sequence ID" value="XM_051584882.1"/>
</dbReference>
<keyword evidence="2" id="KW-1185">Reference proteome</keyword>
<accession>A0AAD5HIW7</accession>
<dbReference type="AlphaFoldDB" id="A0AAD5HIW7"/>
<reference evidence="1" key="1">
    <citation type="submission" date="2021-06" db="EMBL/GenBank/DDBJ databases">
        <authorList>
            <consortium name="DOE Joint Genome Institute"/>
            <person name="Mondo S.J."/>
            <person name="Amses K.R."/>
            <person name="Simmons D.R."/>
            <person name="Longcore J.E."/>
            <person name="Seto K."/>
            <person name="Alves G.H."/>
            <person name="Bonds A.E."/>
            <person name="Quandt C.A."/>
            <person name="Davis W.J."/>
            <person name="Chang Y."/>
            <person name="Letcher P.M."/>
            <person name="Powell M.J."/>
            <person name="Kuo A."/>
            <person name="Labutti K."/>
            <person name="Pangilinan J."/>
            <person name="Andreopoulos W."/>
            <person name="Tritt A."/>
            <person name="Riley R."/>
            <person name="Hundley H."/>
            <person name="Johnson J."/>
            <person name="Lipzen A."/>
            <person name="Barry K."/>
            <person name="Berbee M.L."/>
            <person name="Buchler N.E."/>
            <person name="Grigoriev I.V."/>
            <person name="Spatafora J.W."/>
            <person name="Stajich J.E."/>
            <person name="James T.Y."/>
        </authorList>
    </citation>
    <scope>NUCLEOTIDE SEQUENCE</scope>
    <source>
        <strain evidence="1">AG</strain>
    </source>
</reference>
<name>A0AAD5HIW7_UMBRA</name>
<reference evidence="1" key="2">
    <citation type="journal article" date="2022" name="Proc. Natl. Acad. Sci. U.S.A.">
        <title>Diploid-dominant life cycles characterize the early evolution of Fungi.</title>
        <authorList>
            <person name="Amses K.R."/>
            <person name="Simmons D.R."/>
            <person name="Longcore J.E."/>
            <person name="Mondo S.J."/>
            <person name="Seto K."/>
            <person name="Jeronimo G.H."/>
            <person name="Bonds A.E."/>
            <person name="Quandt C.A."/>
            <person name="Davis W.J."/>
            <person name="Chang Y."/>
            <person name="Federici B.A."/>
            <person name="Kuo A."/>
            <person name="LaButti K."/>
            <person name="Pangilinan J."/>
            <person name="Andreopoulos W."/>
            <person name="Tritt A."/>
            <person name="Riley R."/>
            <person name="Hundley H."/>
            <person name="Johnson J."/>
            <person name="Lipzen A."/>
            <person name="Barry K."/>
            <person name="Lang B.F."/>
            <person name="Cuomo C.A."/>
            <person name="Buchler N.E."/>
            <person name="Grigoriev I.V."/>
            <person name="Spatafora J.W."/>
            <person name="Stajich J.E."/>
            <person name="James T.Y."/>
        </authorList>
    </citation>
    <scope>NUCLEOTIDE SEQUENCE</scope>
    <source>
        <strain evidence="1">AG</strain>
    </source>
</reference>
<evidence type="ECO:0000313" key="2">
    <source>
        <dbReference type="Proteomes" id="UP001206595"/>
    </source>
</evidence>
<comment type="caution">
    <text evidence="1">The sequence shown here is derived from an EMBL/GenBank/DDBJ whole genome shotgun (WGS) entry which is preliminary data.</text>
</comment>
<dbReference type="SUPFAM" id="SSF53254">
    <property type="entry name" value="Phosphoglycerate mutase-like"/>
    <property type="match status" value="1"/>
</dbReference>
<dbReference type="Proteomes" id="UP001206595">
    <property type="component" value="Unassembled WGS sequence"/>
</dbReference>
<dbReference type="PANTHER" id="PTHR47821">
    <property type="entry name" value="PHOSPHOGLYCERATE MUTASE FAMILY PROTEIN"/>
    <property type="match status" value="1"/>
</dbReference>
<dbReference type="InterPro" id="IPR029033">
    <property type="entry name" value="His_PPase_superfam"/>
</dbReference>
<dbReference type="PANTHER" id="PTHR47821:SF2">
    <property type="entry name" value="PHOSPHOGLYCERATE MUTASE FAMILY PROTEIN"/>
    <property type="match status" value="1"/>
</dbReference>
<dbReference type="EMBL" id="MU620892">
    <property type="protein sequence ID" value="KAI8584474.1"/>
    <property type="molecule type" value="Genomic_DNA"/>
</dbReference>
<dbReference type="Pfam" id="PF00300">
    <property type="entry name" value="His_Phos_1"/>
    <property type="match status" value="1"/>
</dbReference>
<organism evidence="1 2">
    <name type="scientific">Umbelopsis ramanniana AG</name>
    <dbReference type="NCBI Taxonomy" id="1314678"/>
    <lineage>
        <taxon>Eukaryota</taxon>
        <taxon>Fungi</taxon>
        <taxon>Fungi incertae sedis</taxon>
        <taxon>Mucoromycota</taxon>
        <taxon>Mucoromycotina</taxon>
        <taxon>Umbelopsidomycetes</taxon>
        <taxon>Umbelopsidales</taxon>
        <taxon>Umbelopsidaceae</taxon>
        <taxon>Umbelopsis</taxon>
    </lineage>
</organism>
<dbReference type="Gene3D" id="3.40.50.1240">
    <property type="entry name" value="Phosphoglycerate mutase-like"/>
    <property type="match status" value="1"/>
</dbReference>
<evidence type="ECO:0000313" key="1">
    <source>
        <dbReference type="EMBL" id="KAI8584474.1"/>
    </source>
</evidence>
<sequence length="239" mass="26559">MLPGTSPSVMSSSRLLHQPLQNRYFIMRHGYSIANDNGLIVSLPENGIPSTGGATGEGWALHERGKRQVYESATRLSDHLFPASNTPLLVEPQVVIFCSPFIRTKQTADILHSVLVSTSSLSGATIPAPEPNIVLRERGYGDYELQSDSNYDICWEEDASETHGENSSHHVESPRSVAERAAAFINEIESKMQGKTVVLVAHGDICQIIQTLFTEDFEPWQHRQLPHVNTADWRQLNTL</sequence>
<gene>
    <name evidence="1" type="ORF">K450DRAFT_216583</name>
</gene>
<dbReference type="InterPro" id="IPR013078">
    <property type="entry name" value="His_Pase_superF_clade-1"/>
</dbReference>